<feature type="transmembrane region" description="Helical" evidence="6">
    <location>
        <begin position="76"/>
        <end position="99"/>
    </location>
</feature>
<gene>
    <name evidence="7" type="ORF">WPS_15760</name>
</gene>
<feature type="transmembrane region" description="Helical" evidence="6">
    <location>
        <begin position="346"/>
        <end position="367"/>
    </location>
</feature>
<reference evidence="7 8" key="1">
    <citation type="journal article" date="2022" name="ISME Commun">
        <title>Vulcanimicrobium alpinus gen. nov. sp. nov., the first cultivated representative of the candidate phylum 'Eremiobacterota', is a metabolically versatile aerobic anoxygenic phototroph.</title>
        <authorList>
            <person name="Yabe S."/>
            <person name="Muto K."/>
            <person name="Abe K."/>
            <person name="Yokota A."/>
            <person name="Staudigel H."/>
            <person name="Tebo B.M."/>
        </authorList>
    </citation>
    <scope>NUCLEOTIDE SEQUENCE [LARGE SCALE GENOMIC DNA]</scope>
    <source>
        <strain evidence="7 8">WC8-2</strain>
    </source>
</reference>
<dbReference type="PANTHER" id="PTHR30250:SF11">
    <property type="entry name" value="O-ANTIGEN TRANSPORTER-RELATED"/>
    <property type="match status" value="1"/>
</dbReference>
<dbReference type="AlphaFoldDB" id="A0AAN2C993"/>
<name>A0AAN2C993_UNVUL</name>
<dbReference type="Proteomes" id="UP001317532">
    <property type="component" value="Chromosome"/>
</dbReference>
<keyword evidence="5 6" id="KW-0472">Membrane</keyword>
<dbReference type="InterPro" id="IPR050833">
    <property type="entry name" value="Poly_Biosynth_Transport"/>
</dbReference>
<feature type="transmembrane region" description="Helical" evidence="6">
    <location>
        <begin position="284"/>
        <end position="304"/>
    </location>
</feature>
<evidence type="ECO:0000313" key="7">
    <source>
        <dbReference type="EMBL" id="BDE06300.1"/>
    </source>
</evidence>
<feature type="transmembrane region" description="Helical" evidence="6">
    <location>
        <begin position="373"/>
        <end position="393"/>
    </location>
</feature>
<evidence type="ECO:0000256" key="5">
    <source>
        <dbReference type="ARBA" id="ARBA00023136"/>
    </source>
</evidence>
<feature type="transmembrane region" description="Helical" evidence="6">
    <location>
        <begin position="316"/>
        <end position="339"/>
    </location>
</feature>
<evidence type="ECO:0000256" key="3">
    <source>
        <dbReference type="ARBA" id="ARBA00022692"/>
    </source>
</evidence>
<dbReference type="GO" id="GO:0005886">
    <property type="term" value="C:plasma membrane"/>
    <property type="evidence" value="ECO:0007669"/>
    <property type="project" value="UniProtKB-SubCell"/>
</dbReference>
<feature type="transmembrane region" description="Helical" evidence="6">
    <location>
        <begin position="37"/>
        <end position="64"/>
    </location>
</feature>
<evidence type="ECO:0008006" key="9">
    <source>
        <dbReference type="Google" id="ProtNLM"/>
    </source>
</evidence>
<feature type="transmembrane region" description="Helical" evidence="6">
    <location>
        <begin position="105"/>
        <end position="127"/>
    </location>
</feature>
<dbReference type="EMBL" id="AP025523">
    <property type="protein sequence ID" value="BDE06300.1"/>
    <property type="molecule type" value="Genomic_DNA"/>
</dbReference>
<dbReference type="RefSeq" id="WP_317997267.1">
    <property type="nucleotide sequence ID" value="NZ_AP025523.1"/>
</dbReference>
<feature type="transmembrane region" description="Helical" evidence="6">
    <location>
        <begin position="223"/>
        <end position="246"/>
    </location>
</feature>
<keyword evidence="8" id="KW-1185">Reference proteome</keyword>
<dbReference type="PANTHER" id="PTHR30250">
    <property type="entry name" value="PST FAMILY PREDICTED COLANIC ACID TRANSPORTER"/>
    <property type="match status" value="1"/>
</dbReference>
<evidence type="ECO:0000313" key="8">
    <source>
        <dbReference type="Proteomes" id="UP001317532"/>
    </source>
</evidence>
<dbReference type="KEGG" id="vab:WPS_15760"/>
<evidence type="ECO:0000256" key="4">
    <source>
        <dbReference type="ARBA" id="ARBA00022989"/>
    </source>
</evidence>
<proteinExistence type="predicted"/>
<evidence type="ECO:0000256" key="1">
    <source>
        <dbReference type="ARBA" id="ARBA00004651"/>
    </source>
</evidence>
<keyword evidence="2" id="KW-1003">Cell membrane</keyword>
<keyword evidence="4 6" id="KW-1133">Transmembrane helix</keyword>
<keyword evidence="3 6" id="KW-0812">Transmembrane</keyword>
<feature type="transmembrane region" description="Helical" evidence="6">
    <location>
        <begin position="139"/>
        <end position="172"/>
    </location>
</feature>
<comment type="subcellular location">
    <subcellularLocation>
        <location evidence="1">Cell membrane</location>
        <topology evidence="1">Multi-pass membrane protein</topology>
    </subcellularLocation>
</comment>
<sequence>MFGRALHTLVTQALGTLAVIALGVVLARVLGPTGRGLVSYAWLVLGLVSVYAEGPAAAVVAQYATDKIRRPDVHRAMLWSLPVLIVPATCGFIVAALTLRGQGPLLAVACALPFAIYAQCVKGFFLAESRIAKANFIDLVAVTCSAILGSAVVLLGGGIVGALAAWAAAYVVSAVYAAISLERAPALPNATKHGEPVALARDQFVFGGKSGIVFGVGYVNLRMGLFVVAGVLGPAALGVFTIAVSVSELLWKISNAISWSAFGRIAGEDDERVRLLVGRLTRTIVLMESVLAAFLFIAGPWLIVHVYGSSFAGAGLPLRIMVLGIAAYAIEPVLGYFLLVRCKRPMLVLAIQLISAAACAAIAFATIPAFGLAGAAVATAASYAGVVMVKALIVARTLRLPLSALFIPRVDDARAIAREVIRFVERRRRDAIGPSEAAA</sequence>
<evidence type="ECO:0000256" key="6">
    <source>
        <dbReference type="SAM" id="Phobius"/>
    </source>
</evidence>
<organism evidence="7 8">
    <name type="scientific">Vulcanimicrobium alpinum</name>
    <dbReference type="NCBI Taxonomy" id="3016050"/>
    <lineage>
        <taxon>Bacteria</taxon>
        <taxon>Bacillati</taxon>
        <taxon>Vulcanimicrobiota</taxon>
        <taxon>Vulcanimicrobiia</taxon>
        <taxon>Vulcanimicrobiales</taxon>
        <taxon>Vulcanimicrobiaceae</taxon>
        <taxon>Vulcanimicrobium</taxon>
    </lineage>
</organism>
<protein>
    <recommendedName>
        <fullName evidence="9">Polysaccharide biosynthesis protein C-terminal domain-containing protein</fullName>
    </recommendedName>
</protein>
<evidence type="ECO:0000256" key="2">
    <source>
        <dbReference type="ARBA" id="ARBA00022475"/>
    </source>
</evidence>
<accession>A0AAN2C993</accession>